<feature type="domain" description="Rab-GAP TBC" evidence="1">
    <location>
        <begin position="9"/>
        <end position="49"/>
    </location>
</feature>
<proteinExistence type="predicted"/>
<evidence type="ECO:0000313" key="3">
    <source>
        <dbReference type="Proteomes" id="UP000288805"/>
    </source>
</evidence>
<sequence>MLCFHPVTGVDPSIRAEVWEFLLGCYAVDSTAEHRRQLRTARRLSSLHF</sequence>
<dbReference type="InterPro" id="IPR035969">
    <property type="entry name" value="Rab-GAP_TBC_sf"/>
</dbReference>
<organism evidence="2 3">
    <name type="scientific">Vitis vinifera</name>
    <name type="common">Grape</name>
    <dbReference type="NCBI Taxonomy" id="29760"/>
    <lineage>
        <taxon>Eukaryota</taxon>
        <taxon>Viridiplantae</taxon>
        <taxon>Streptophyta</taxon>
        <taxon>Embryophyta</taxon>
        <taxon>Tracheophyta</taxon>
        <taxon>Spermatophyta</taxon>
        <taxon>Magnoliopsida</taxon>
        <taxon>eudicotyledons</taxon>
        <taxon>Gunneridae</taxon>
        <taxon>Pentapetalae</taxon>
        <taxon>rosids</taxon>
        <taxon>Vitales</taxon>
        <taxon>Vitaceae</taxon>
        <taxon>Viteae</taxon>
        <taxon>Vitis</taxon>
    </lineage>
</organism>
<dbReference type="SUPFAM" id="SSF47923">
    <property type="entry name" value="Ypt/Rab-GAP domain of gyp1p"/>
    <property type="match status" value="1"/>
</dbReference>
<dbReference type="EMBL" id="QGNW01001645">
    <property type="protein sequence ID" value="RVW34325.1"/>
    <property type="molecule type" value="Genomic_DNA"/>
</dbReference>
<reference evidence="2 3" key="1">
    <citation type="journal article" date="2018" name="PLoS Genet.">
        <title>Population sequencing reveals clonal diversity and ancestral inbreeding in the grapevine cultivar Chardonnay.</title>
        <authorList>
            <person name="Roach M.J."/>
            <person name="Johnson D.L."/>
            <person name="Bohlmann J."/>
            <person name="van Vuuren H.J."/>
            <person name="Jones S.J."/>
            <person name="Pretorius I.S."/>
            <person name="Schmidt S.A."/>
            <person name="Borneman A.R."/>
        </authorList>
    </citation>
    <scope>NUCLEOTIDE SEQUENCE [LARGE SCALE GENOMIC DNA]</scope>
    <source>
        <strain evidence="3">cv. Chardonnay</strain>
        <tissue evidence="2">Leaf</tissue>
    </source>
</reference>
<accession>A0A438DFR1</accession>
<evidence type="ECO:0000259" key="1">
    <source>
        <dbReference type="PROSITE" id="PS50086"/>
    </source>
</evidence>
<gene>
    <name evidence="2" type="ORF">CK203_097814</name>
</gene>
<evidence type="ECO:0000313" key="2">
    <source>
        <dbReference type="EMBL" id="RVW34325.1"/>
    </source>
</evidence>
<dbReference type="Proteomes" id="UP000288805">
    <property type="component" value="Unassembled WGS sequence"/>
</dbReference>
<comment type="caution">
    <text evidence="2">The sequence shown here is derived from an EMBL/GenBank/DDBJ whole genome shotgun (WGS) entry which is preliminary data.</text>
</comment>
<dbReference type="PROSITE" id="PS50086">
    <property type="entry name" value="TBC_RABGAP"/>
    <property type="match status" value="1"/>
</dbReference>
<dbReference type="InterPro" id="IPR000195">
    <property type="entry name" value="Rab-GAP-TBC_dom"/>
</dbReference>
<name>A0A438DFR1_VITVI</name>
<dbReference type="AlphaFoldDB" id="A0A438DFR1"/>
<protein>
    <recommendedName>
        <fullName evidence="1">Rab-GAP TBC domain-containing protein</fullName>
    </recommendedName>
</protein>